<dbReference type="Proteomes" id="UP000198324">
    <property type="component" value="Unassembled WGS sequence"/>
</dbReference>
<keyword evidence="3" id="KW-1185">Reference proteome</keyword>
<dbReference type="PANTHER" id="PTHR33303">
    <property type="entry name" value="CYTOPLASMIC PROTEIN-RELATED"/>
    <property type="match status" value="1"/>
</dbReference>
<name>A0A238XR68_9BACT</name>
<dbReference type="EMBL" id="FZOC01000001">
    <property type="protein sequence ID" value="SNR61447.1"/>
    <property type="molecule type" value="Genomic_DNA"/>
</dbReference>
<dbReference type="RefSeq" id="WP_089271109.1">
    <property type="nucleotide sequence ID" value="NZ_FZOC01000001.1"/>
</dbReference>
<dbReference type="PANTHER" id="PTHR33303:SF2">
    <property type="entry name" value="COA-BINDING DOMAIN-CONTAINING PROTEIN"/>
    <property type="match status" value="1"/>
</dbReference>
<organism evidence="2 3">
    <name type="scientific">Humidesulfovibrio mexicanus</name>
    <dbReference type="NCBI Taxonomy" id="147047"/>
    <lineage>
        <taxon>Bacteria</taxon>
        <taxon>Pseudomonadati</taxon>
        <taxon>Thermodesulfobacteriota</taxon>
        <taxon>Desulfovibrionia</taxon>
        <taxon>Desulfovibrionales</taxon>
        <taxon>Desulfovibrionaceae</taxon>
        <taxon>Humidesulfovibrio</taxon>
    </lineage>
</organism>
<dbReference type="OrthoDB" id="9804695at2"/>
<dbReference type="SUPFAM" id="SSF51735">
    <property type="entry name" value="NAD(P)-binding Rossmann-fold domains"/>
    <property type="match status" value="1"/>
</dbReference>
<reference evidence="2 3" key="1">
    <citation type="submission" date="2017-06" db="EMBL/GenBank/DDBJ databases">
        <authorList>
            <person name="Kim H.J."/>
            <person name="Triplett B.A."/>
        </authorList>
    </citation>
    <scope>NUCLEOTIDE SEQUENCE [LARGE SCALE GENOMIC DNA]</scope>
    <source>
        <strain evidence="2 3">DSM 13116</strain>
    </source>
</reference>
<dbReference type="Pfam" id="PF13380">
    <property type="entry name" value="CoA_binding_2"/>
    <property type="match status" value="1"/>
</dbReference>
<dbReference type="SMART" id="SM00881">
    <property type="entry name" value="CoA_binding"/>
    <property type="match status" value="1"/>
</dbReference>
<protein>
    <recommendedName>
        <fullName evidence="1">CoA-binding domain-containing protein</fullName>
    </recommendedName>
</protein>
<accession>A0A238XR68</accession>
<feature type="domain" description="CoA-binding" evidence="1">
    <location>
        <begin position="11"/>
        <end position="106"/>
    </location>
</feature>
<dbReference type="Gene3D" id="3.40.50.720">
    <property type="entry name" value="NAD(P)-binding Rossmann-like Domain"/>
    <property type="match status" value="1"/>
</dbReference>
<evidence type="ECO:0000313" key="3">
    <source>
        <dbReference type="Proteomes" id="UP000198324"/>
    </source>
</evidence>
<evidence type="ECO:0000259" key="1">
    <source>
        <dbReference type="SMART" id="SM00881"/>
    </source>
</evidence>
<proteinExistence type="predicted"/>
<dbReference type="InterPro" id="IPR036291">
    <property type="entry name" value="NAD(P)-bd_dom_sf"/>
</dbReference>
<gene>
    <name evidence="2" type="ORF">SAMN04488503_0364</name>
</gene>
<evidence type="ECO:0000313" key="2">
    <source>
        <dbReference type="EMBL" id="SNR61447.1"/>
    </source>
</evidence>
<sequence length="142" mass="15528">MIYNDKELASLIGQVKTIAVVGAKDKPGQPVDMVGRALIEAGFQVIPVHPKRSTVWGLPAYPSLADVPCSLDLIDLFRAPQYCPEHARETMALASRPRCFWMQTGIASPEAREILKGSGVFVVEDRCLMVEHKRLLGGGRNG</sequence>
<dbReference type="AlphaFoldDB" id="A0A238XR68"/>
<dbReference type="InterPro" id="IPR003781">
    <property type="entry name" value="CoA-bd"/>
</dbReference>